<evidence type="ECO:0000256" key="1">
    <source>
        <dbReference type="SAM" id="MobiDB-lite"/>
    </source>
</evidence>
<comment type="caution">
    <text evidence="2">The sequence shown here is derived from an EMBL/GenBank/DDBJ whole genome shotgun (WGS) entry which is preliminary data.</text>
</comment>
<dbReference type="InterPro" id="IPR043136">
    <property type="entry name" value="B30.2/SPRY_sf"/>
</dbReference>
<sequence>WVGVSFEASLKSLQRKSQTGRGRTCVDVASSARMADDCGAKRLKTSQDRVAIAEVAELRGRVAELRRRLAELESENEQLRSDNAQLRRQRDRPPEVPEGVRKLEGNHEVLPVVIVPSTVDLSRVDSSIVAHITSFLGTPRELLYLALTCKSFGWRQPMSTLNWSLVEEVARQTVCSRATDAEMGCLPRYVSGTVTWLAILHKHEHPLDFDVLLGVFIDYENGDKTAVYSARDDGCSVAVSSGYVMRSGVHCAEFLVTGPSPFIGIVRPMPGLDANAYRKEFDFFDRRFGPDFLAQRSDEWGMAMCMRHADRGDWEGMEDTESCDTIGMLLNLDEGAKRVEQRLQRPSFRASSAMMADDDGAKRLCSFIDRESFYPDFIAQRSDEWGDSNVHACEYYCYDGQMISTDWVTNDSEWEEWEGMESCRTGDTIGMLLNLDEGTLTVYKNNRRLGVMKDGLSGLYCWYANKFEGRRHSYNHHPNHGPQFTELTKQRDQQLR</sequence>
<reference evidence="2 3" key="1">
    <citation type="journal article" date="2012" name="Genome Biol.">
        <title>Genome and low-iron response of an oceanic diatom adapted to chronic iron limitation.</title>
        <authorList>
            <person name="Lommer M."/>
            <person name="Specht M."/>
            <person name="Roy A.S."/>
            <person name="Kraemer L."/>
            <person name="Andreson R."/>
            <person name="Gutowska M.A."/>
            <person name="Wolf J."/>
            <person name="Bergner S.V."/>
            <person name="Schilhabel M.B."/>
            <person name="Klostermeier U.C."/>
            <person name="Beiko R.G."/>
            <person name="Rosenstiel P."/>
            <person name="Hippler M."/>
            <person name="Laroche J."/>
        </authorList>
    </citation>
    <scope>NUCLEOTIDE SEQUENCE [LARGE SCALE GENOMIC DNA]</scope>
    <source>
        <strain evidence="2 3">CCMP1005</strain>
    </source>
</reference>
<name>K0TJ54_THAOC</name>
<evidence type="ECO:0000313" key="3">
    <source>
        <dbReference type="Proteomes" id="UP000266841"/>
    </source>
</evidence>
<feature type="non-terminal residue" evidence="2">
    <location>
        <position position="1"/>
    </location>
</feature>
<dbReference type="SUPFAM" id="SSF49899">
    <property type="entry name" value="Concanavalin A-like lectins/glucanases"/>
    <property type="match status" value="1"/>
</dbReference>
<proteinExistence type="predicted"/>
<keyword evidence="3" id="KW-1185">Reference proteome</keyword>
<feature type="region of interest" description="Disordered" evidence="1">
    <location>
        <begin position="80"/>
        <end position="99"/>
    </location>
</feature>
<dbReference type="CDD" id="cd14686">
    <property type="entry name" value="bZIP"/>
    <property type="match status" value="1"/>
</dbReference>
<dbReference type="Proteomes" id="UP000266841">
    <property type="component" value="Unassembled WGS sequence"/>
</dbReference>
<dbReference type="EMBL" id="AGNL01004113">
    <property type="protein sequence ID" value="EJK73911.1"/>
    <property type="molecule type" value="Genomic_DNA"/>
</dbReference>
<protein>
    <submittedName>
        <fullName evidence="2">Uncharacterized protein</fullName>
    </submittedName>
</protein>
<gene>
    <name evidence="2" type="ORF">THAOC_04443</name>
</gene>
<feature type="region of interest" description="Disordered" evidence="1">
    <location>
        <begin position="474"/>
        <end position="496"/>
    </location>
</feature>
<dbReference type="Gene3D" id="2.60.120.920">
    <property type="match status" value="1"/>
</dbReference>
<evidence type="ECO:0000313" key="2">
    <source>
        <dbReference type="EMBL" id="EJK73911.1"/>
    </source>
</evidence>
<dbReference type="InterPro" id="IPR013320">
    <property type="entry name" value="ConA-like_dom_sf"/>
</dbReference>
<dbReference type="Gene3D" id="1.20.5.170">
    <property type="match status" value="1"/>
</dbReference>
<accession>K0TJ54</accession>
<organism evidence="2 3">
    <name type="scientific">Thalassiosira oceanica</name>
    <name type="common">Marine diatom</name>
    <dbReference type="NCBI Taxonomy" id="159749"/>
    <lineage>
        <taxon>Eukaryota</taxon>
        <taxon>Sar</taxon>
        <taxon>Stramenopiles</taxon>
        <taxon>Ochrophyta</taxon>
        <taxon>Bacillariophyta</taxon>
        <taxon>Coscinodiscophyceae</taxon>
        <taxon>Thalassiosirophycidae</taxon>
        <taxon>Thalassiosirales</taxon>
        <taxon>Thalassiosiraceae</taxon>
        <taxon>Thalassiosira</taxon>
    </lineage>
</organism>
<dbReference type="OrthoDB" id="2967263at2759"/>
<dbReference type="AlphaFoldDB" id="K0TJ54"/>